<evidence type="ECO:0000313" key="1">
    <source>
        <dbReference type="EMBL" id="NBN62755.1"/>
    </source>
</evidence>
<evidence type="ECO:0000313" key="2">
    <source>
        <dbReference type="Proteomes" id="UP000541347"/>
    </source>
</evidence>
<protein>
    <submittedName>
        <fullName evidence="1">Uncharacterized protein</fullName>
    </submittedName>
</protein>
<sequence>MGTYSVQFSCGHSQDVRLHGRRRDREYYISRAGQSGKCSACEEQERKDRIARIEAEFELPELQGTDKQISWARSIRAFVVGEFQRLRFDMSQTDIMAVLGIDEAGWWIDHRETRADELPRLADEHLLLKAKIAEPAVDAAPAHILRPSDTPVTATPIVVTIKPPFIELTSHEYHKPIVTIARDFRGEWQRVTRGSGYWVIKTDPLSGDPLHVAADLVSQLVAKGFIVSLDHDGVRNLVETGTFTPAVWRHVRMVLSRRGRLMAHISWPLSDDLYRQAKSLPGALYVNRAVQVPVIAIESVADFAERYGFALSPATRRAIERHAAALANGGTAETAMPRGGASDESKDLVVPEDYDIHEALRDF</sequence>
<comment type="caution">
    <text evidence="1">The sequence shown here is derived from an EMBL/GenBank/DDBJ whole genome shotgun (WGS) entry which is preliminary data.</text>
</comment>
<dbReference type="EMBL" id="JAABLP010000001">
    <property type="protein sequence ID" value="NBN62755.1"/>
    <property type="molecule type" value="Genomic_DNA"/>
</dbReference>
<accession>A0ABW9ZD33</accession>
<proteinExistence type="predicted"/>
<reference evidence="1 2" key="1">
    <citation type="submission" date="2020-01" db="EMBL/GenBank/DDBJ databases">
        <authorList>
            <person name="Peng S.Y."/>
            <person name="Li J."/>
            <person name="Wang M."/>
            <person name="Wang L."/>
            <person name="Wang C.Q."/>
            <person name="Wang J.R."/>
        </authorList>
    </citation>
    <scope>NUCLEOTIDE SEQUENCE [LARGE SCALE GENOMIC DNA]</scope>
    <source>
        <strain evidence="1 2">XCT-34</strain>
    </source>
</reference>
<keyword evidence="2" id="KW-1185">Reference proteome</keyword>
<dbReference type="Proteomes" id="UP000541347">
    <property type="component" value="Unassembled WGS sequence"/>
</dbReference>
<organism evidence="1 2">
    <name type="scientific">Pannonibacter tanglangensis</name>
    <dbReference type="NCBI Taxonomy" id="2750084"/>
    <lineage>
        <taxon>Bacteria</taxon>
        <taxon>Pseudomonadati</taxon>
        <taxon>Pseudomonadota</taxon>
        <taxon>Alphaproteobacteria</taxon>
        <taxon>Hyphomicrobiales</taxon>
        <taxon>Stappiaceae</taxon>
        <taxon>Pannonibacter</taxon>
    </lineage>
</organism>
<dbReference type="RefSeq" id="WP_161673972.1">
    <property type="nucleotide sequence ID" value="NZ_JAABLP010000001.1"/>
</dbReference>
<gene>
    <name evidence="1" type="ORF">GWI71_03590</name>
</gene>
<name>A0ABW9ZD33_9HYPH</name>